<accession>A0ABN7WMG7</accession>
<evidence type="ECO:0000256" key="1">
    <source>
        <dbReference type="SAM" id="MobiDB-lite"/>
    </source>
</evidence>
<evidence type="ECO:0000313" key="2">
    <source>
        <dbReference type="EMBL" id="CAG8836009.1"/>
    </source>
</evidence>
<evidence type="ECO:0000313" key="3">
    <source>
        <dbReference type="Proteomes" id="UP000789901"/>
    </source>
</evidence>
<organism evidence="2 3">
    <name type="scientific">Gigaspora margarita</name>
    <dbReference type="NCBI Taxonomy" id="4874"/>
    <lineage>
        <taxon>Eukaryota</taxon>
        <taxon>Fungi</taxon>
        <taxon>Fungi incertae sedis</taxon>
        <taxon>Mucoromycota</taxon>
        <taxon>Glomeromycotina</taxon>
        <taxon>Glomeromycetes</taxon>
        <taxon>Diversisporales</taxon>
        <taxon>Gigasporaceae</taxon>
        <taxon>Gigaspora</taxon>
    </lineage>
</organism>
<comment type="caution">
    <text evidence="2">The sequence shown here is derived from an EMBL/GenBank/DDBJ whole genome shotgun (WGS) entry which is preliminary data.</text>
</comment>
<dbReference type="Proteomes" id="UP000789901">
    <property type="component" value="Unassembled WGS sequence"/>
</dbReference>
<keyword evidence="3" id="KW-1185">Reference proteome</keyword>
<protein>
    <submittedName>
        <fullName evidence="2">44611_t:CDS:1</fullName>
    </submittedName>
</protein>
<sequence>MVLQPAFLSYDEMQKSFQAMIDKQDTKYKAEIEKLKAKLQAQQSQVATVGNFQPPPKIYPIKSEKPQEVFYIVDKEGNYMDSLAQDPNYYKYLEQAKAQLKKPQQQNQNARMDRIESKVDKISQITSQFGRIILDNQSKKPCVLDVDKNLFSIEIHGKSYIIPTFRKPTKIDKPSTSFYAIVVQDDNTEKQTTSSSFTKTDAKKRPIPNESSEEQKKNAYNCKSMTIHIKELKKALFTSVQTNSEFIGYYNDLYDQYKAEISHTNSKFLK</sequence>
<dbReference type="EMBL" id="CAJVQB010052671">
    <property type="protein sequence ID" value="CAG8836009.1"/>
    <property type="molecule type" value="Genomic_DNA"/>
</dbReference>
<proteinExistence type="predicted"/>
<gene>
    <name evidence="2" type="ORF">GMARGA_LOCUS32827</name>
</gene>
<name>A0ABN7WMG7_GIGMA</name>
<feature type="compositionally biased region" description="Polar residues" evidence="1">
    <location>
        <begin position="190"/>
        <end position="199"/>
    </location>
</feature>
<reference evidence="2 3" key="1">
    <citation type="submission" date="2021-06" db="EMBL/GenBank/DDBJ databases">
        <authorList>
            <person name="Kallberg Y."/>
            <person name="Tangrot J."/>
            <person name="Rosling A."/>
        </authorList>
    </citation>
    <scope>NUCLEOTIDE SEQUENCE [LARGE SCALE GENOMIC DNA]</scope>
    <source>
        <strain evidence="2 3">120-4 pot B 10/14</strain>
    </source>
</reference>
<feature type="region of interest" description="Disordered" evidence="1">
    <location>
        <begin position="190"/>
        <end position="218"/>
    </location>
</feature>